<feature type="non-terminal residue" evidence="1">
    <location>
        <position position="1"/>
    </location>
</feature>
<organism evidence="1 2">
    <name type="scientific">Gigaspora rosea</name>
    <dbReference type="NCBI Taxonomy" id="44941"/>
    <lineage>
        <taxon>Eukaryota</taxon>
        <taxon>Fungi</taxon>
        <taxon>Fungi incertae sedis</taxon>
        <taxon>Mucoromycota</taxon>
        <taxon>Glomeromycotina</taxon>
        <taxon>Glomeromycetes</taxon>
        <taxon>Diversisporales</taxon>
        <taxon>Gigasporaceae</taxon>
        <taxon>Gigaspora</taxon>
    </lineage>
</organism>
<name>A0A397V781_9GLOM</name>
<evidence type="ECO:0000313" key="1">
    <source>
        <dbReference type="EMBL" id="RIB15813.1"/>
    </source>
</evidence>
<accession>A0A397V781</accession>
<protein>
    <submittedName>
        <fullName evidence="1">Uncharacterized protein</fullName>
    </submittedName>
</protein>
<dbReference type="STRING" id="44941.A0A397V781"/>
<sequence length="139" mass="16350">LRLLEIKAHSNMTNDMYSEIMDAFNEQNISLYCATKKLSSLVSIDPIWIDCCLKSCCAFTGNLKDLKECPACGEARYKKNSKKKVGIKKMAFFPLKDRLIIQYQNFNWSLELQYRANYTMSQEYLQHRLYGDIFDGRRY</sequence>
<proteinExistence type="predicted"/>
<reference evidence="1 2" key="1">
    <citation type="submission" date="2018-06" db="EMBL/GenBank/DDBJ databases">
        <title>Comparative genomics reveals the genomic features of Rhizophagus irregularis, R. cerebriforme, R. diaphanum and Gigaspora rosea, and their symbiotic lifestyle signature.</title>
        <authorList>
            <person name="Morin E."/>
            <person name="San Clemente H."/>
            <person name="Chen E.C.H."/>
            <person name="De La Providencia I."/>
            <person name="Hainaut M."/>
            <person name="Kuo A."/>
            <person name="Kohler A."/>
            <person name="Murat C."/>
            <person name="Tang N."/>
            <person name="Roy S."/>
            <person name="Loubradou J."/>
            <person name="Henrissat B."/>
            <person name="Grigoriev I.V."/>
            <person name="Corradi N."/>
            <person name="Roux C."/>
            <person name="Martin F.M."/>
        </authorList>
    </citation>
    <scope>NUCLEOTIDE SEQUENCE [LARGE SCALE GENOMIC DNA]</scope>
    <source>
        <strain evidence="1 2">DAOM 194757</strain>
    </source>
</reference>
<dbReference type="Proteomes" id="UP000266673">
    <property type="component" value="Unassembled WGS sequence"/>
</dbReference>
<comment type="caution">
    <text evidence="1">The sequence shown here is derived from an EMBL/GenBank/DDBJ whole genome shotgun (WGS) entry which is preliminary data.</text>
</comment>
<evidence type="ECO:0000313" key="2">
    <source>
        <dbReference type="Proteomes" id="UP000266673"/>
    </source>
</evidence>
<gene>
    <name evidence="1" type="ORF">C2G38_1971201</name>
</gene>
<keyword evidence="2" id="KW-1185">Reference proteome</keyword>
<dbReference type="EMBL" id="QKWP01000720">
    <property type="protein sequence ID" value="RIB15813.1"/>
    <property type="molecule type" value="Genomic_DNA"/>
</dbReference>
<dbReference type="AlphaFoldDB" id="A0A397V781"/>
<dbReference type="OrthoDB" id="2429735at2759"/>